<keyword evidence="1" id="KW-0472">Membrane</keyword>
<dbReference type="RefSeq" id="WP_232499350.1">
    <property type="nucleotide sequence ID" value="NZ_BAAANH010000003.1"/>
</dbReference>
<evidence type="ECO:0000256" key="1">
    <source>
        <dbReference type="SAM" id="Phobius"/>
    </source>
</evidence>
<dbReference type="InterPro" id="IPR021296">
    <property type="entry name" value="DUF2868"/>
</dbReference>
<feature type="transmembrane region" description="Helical" evidence="1">
    <location>
        <begin position="194"/>
        <end position="212"/>
    </location>
</feature>
<comment type="caution">
    <text evidence="2">The sequence shown here is derived from an EMBL/GenBank/DDBJ whole genome shotgun (WGS) entry which is preliminary data.</text>
</comment>
<feature type="transmembrane region" description="Helical" evidence="1">
    <location>
        <begin position="78"/>
        <end position="97"/>
    </location>
</feature>
<sequence length="501" mass="52404">MDESAALDVTAARAVETGDRDRLLWSDADREWASRAAAEVVGEGANPEDFLGRRAQLVLERIGPRQPAVPRTVRALGWRPWVGVVVIVAAFLLGLLIDRIGGGSSINLLAPPVFALVVWNVVVYLSLIVRSVAFRGAGAGPVRAMLIRVAALRTPLTRHRADDAGAARRSILTALPTDWAGIAAPLYGARAARVLHLAAAATALGVVAGLYTRGLAFEYRASWESTFLGAEQVRALLAATLAPGSWITGIPVPDVAAIEAIRAPASENAATWMHLLAGTVAVVVIIPRIGLAIITGLIERRRAVRVELPLSEPYYRRLVSGYLGGPGRVRVVPYSYSVTPEAQAGLDAVLSRAYSGAAATIDPPIGWGDDEALLGLWTGAAAPAPAPGAASSETAVILPLFSLAATPEREAHGAFLDALATGVPTGHPLIALIDESGFLARWPDDDGRLAGRRTAWREFLDDHASVAVFLDLSSPDLAAAEADLAAASAADAGEPPKGKVT</sequence>
<protein>
    <recommendedName>
        <fullName evidence="4">DUF2868 domain-containing protein</fullName>
    </recommendedName>
</protein>
<reference evidence="3" key="1">
    <citation type="journal article" date="2019" name="Int. J. Syst. Evol. Microbiol.">
        <title>The Global Catalogue of Microorganisms (GCM) 10K type strain sequencing project: providing services to taxonomists for standard genome sequencing and annotation.</title>
        <authorList>
            <consortium name="The Broad Institute Genomics Platform"/>
            <consortium name="The Broad Institute Genome Sequencing Center for Infectious Disease"/>
            <person name="Wu L."/>
            <person name="Ma J."/>
        </authorList>
    </citation>
    <scope>NUCLEOTIDE SEQUENCE [LARGE SCALE GENOMIC DNA]</scope>
    <source>
        <strain evidence="3">JCM 14319</strain>
    </source>
</reference>
<gene>
    <name evidence="2" type="ORF">GCM10009747_17640</name>
</gene>
<feature type="transmembrane region" description="Helical" evidence="1">
    <location>
        <begin position="109"/>
        <end position="129"/>
    </location>
</feature>
<evidence type="ECO:0000313" key="3">
    <source>
        <dbReference type="Proteomes" id="UP001500506"/>
    </source>
</evidence>
<proteinExistence type="predicted"/>
<keyword evidence="1" id="KW-1133">Transmembrane helix</keyword>
<dbReference type="Pfam" id="PF11067">
    <property type="entry name" value="DUF2868"/>
    <property type="match status" value="1"/>
</dbReference>
<accession>A0ABP4WNX7</accession>
<dbReference type="Proteomes" id="UP001500506">
    <property type="component" value="Unassembled WGS sequence"/>
</dbReference>
<evidence type="ECO:0008006" key="4">
    <source>
        <dbReference type="Google" id="ProtNLM"/>
    </source>
</evidence>
<evidence type="ECO:0000313" key="2">
    <source>
        <dbReference type="EMBL" id="GAA1759141.1"/>
    </source>
</evidence>
<keyword evidence="3" id="KW-1185">Reference proteome</keyword>
<feature type="transmembrane region" description="Helical" evidence="1">
    <location>
        <begin position="272"/>
        <end position="298"/>
    </location>
</feature>
<keyword evidence="1" id="KW-0812">Transmembrane</keyword>
<organism evidence="2 3">
    <name type="scientific">Agromyces humatus</name>
    <dbReference type="NCBI Taxonomy" id="279573"/>
    <lineage>
        <taxon>Bacteria</taxon>
        <taxon>Bacillati</taxon>
        <taxon>Actinomycetota</taxon>
        <taxon>Actinomycetes</taxon>
        <taxon>Micrococcales</taxon>
        <taxon>Microbacteriaceae</taxon>
        <taxon>Agromyces</taxon>
    </lineage>
</organism>
<dbReference type="EMBL" id="BAAANH010000003">
    <property type="protein sequence ID" value="GAA1759141.1"/>
    <property type="molecule type" value="Genomic_DNA"/>
</dbReference>
<name>A0ABP4WNX7_9MICO</name>